<accession>A0A8S0Z1P9</accession>
<protein>
    <submittedName>
        <fullName evidence="1">Uncharacterized protein</fullName>
    </submittedName>
</protein>
<reference evidence="1 2" key="1">
    <citation type="submission" date="2020-04" db="EMBL/GenBank/DDBJ databases">
        <authorList>
            <person name="Wallbank WR R."/>
            <person name="Pardo Diaz C."/>
            <person name="Kozak K."/>
            <person name="Martin S."/>
            <person name="Jiggins C."/>
            <person name="Moest M."/>
            <person name="Warren A I."/>
            <person name="Byers J.R.P. K."/>
            <person name="Montejo-Kovacevich G."/>
            <person name="Yen C E."/>
        </authorList>
    </citation>
    <scope>NUCLEOTIDE SEQUENCE [LARGE SCALE GENOMIC DNA]</scope>
</reference>
<organism evidence="1 2">
    <name type="scientific">Arctia plantaginis</name>
    <name type="common">Wood tiger moth</name>
    <name type="synonym">Phalaena plantaginis</name>
    <dbReference type="NCBI Taxonomy" id="874455"/>
    <lineage>
        <taxon>Eukaryota</taxon>
        <taxon>Metazoa</taxon>
        <taxon>Ecdysozoa</taxon>
        <taxon>Arthropoda</taxon>
        <taxon>Hexapoda</taxon>
        <taxon>Insecta</taxon>
        <taxon>Pterygota</taxon>
        <taxon>Neoptera</taxon>
        <taxon>Endopterygota</taxon>
        <taxon>Lepidoptera</taxon>
        <taxon>Glossata</taxon>
        <taxon>Ditrysia</taxon>
        <taxon>Noctuoidea</taxon>
        <taxon>Erebidae</taxon>
        <taxon>Arctiinae</taxon>
        <taxon>Arctia</taxon>
    </lineage>
</organism>
<evidence type="ECO:0000313" key="1">
    <source>
        <dbReference type="EMBL" id="CAB3226378.1"/>
    </source>
</evidence>
<gene>
    <name evidence="1" type="ORF">APLA_LOCUS2827</name>
</gene>
<dbReference type="Proteomes" id="UP000494106">
    <property type="component" value="Unassembled WGS sequence"/>
</dbReference>
<comment type="caution">
    <text evidence="1">The sequence shown here is derived from an EMBL/GenBank/DDBJ whole genome shotgun (WGS) entry which is preliminary data.</text>
</comment>
<proteinExistence type="predicted"/>
<sequence length="257" mass="28768">MAGRVFCELHERLTPDRSRVLEVQQGKLTVLHVEWFDNSPKTTTLYQYGGAVALIPYVFGDEQGATTKIHIKNNNLLLYYVSEPFVDDNIDTFLMLFIYKCENQIIYIKIVYDPTVFNHNTLKVERTRQITCCPMKVQSNLKVKWDFVQGPNNCFTYEVTDHAGVFANVSPIPPDQVSKRAELTLLDPPKHKLIAIRVRTAKPLPGQPEPDYKHVVLRSAPAQARAPAQASASVKTGAIVMACTPATEPTPGPSSQD</sequence>
<evidence type="ECO:0000313" key="2">
    <source>
        <dbReference type="Proteomes" id="UP000494106"/>
    </source>
</evidence>
<dbReference type="AlphaFoldDB" id="A0A8S0Z1P9"/>
<dbReference type="EMBL" id="CADEBC010000208">
    <property type="protein sequence ID" value="CAB3226378.1"/>
    <property type="molecule type" value="Genomic_DNA"/>
</dbReference>
<keyword evidence="2" id="KW-1185">Reference proteome</keyword>
<name>A0A8S0Z1P9_ARCPL</name>